<keyword evidence="3" id="KW-1185">Reference proteome</keyword>
<gene>
    <name evidence="2" type="ORF">WJT86_12195</name>
</gene>
<reference evidence="2 3" key="1">
    <citation type="submission" date="2024-04" db="EMBL/GenBank/DDBJ databases">
        <title>A novel species isolated from cricket.</title>
        <authorList>
            <person name="Wang H.-C."/>
        </authorList>
    </citation>
    <scope>NUCLEOTIDE SEQUENCE [LARGE SCALE GENOMIC DNA]</scope>
    <source>
        <strain evidence="2 3">WL0021</strain>
    </source>
</reference>
<feature type="region of interest" description="Disordered" evidence="1">
    <location>
        <begin position="1"/>
        <end position="86"/>
    </location>
</feature>
<evidence type="ECO:0000313" key="2">
    <source>
        <dbReference type="EMBL" id="MEN3931807.1"/>
    </source>
</evidence>
<dbReference type="EMBL" id="JBBYXI010000015">
    <property type="protein sequence ID" value="MEN3931807.1"/>
    <property type="molecule type" value="Genomic_DNA"/>
</dbReference>
<protein>
    <submittedName>
        <fullName evidence="2">Uncharacterized protein</fullName>
    </submittedName>
</protein>
<dbReference type="RefSeq" id="WP_346337860.1">
    <property type="nucleotide sequence ID" value="NZ_JBBYXI010000015.1"/>
</dbReference>
<organism evidence="2 3">
    <name type="scientific">Hohaiivirga grylli</name>
    <dbReference type="NCBI Taxonomy" id="3133970"/>
    <lineage>
        <taxon>Bacteria</taxon>
        <taxon>Pseudomonadati</taxon>
        <taxon>Pseudomonadota</taxon>
        <taxon>Alphaproteobacteria</taxon>
        <taxon>Hyphomicrobiales</taxon>
        <taxon>Methylobacteriaceae</taxon>
        <taxon>Hohaiivirga</taxon>
    </lineage>
</organism>
<accession>A0ABV0BPV8</accession>
<comment type="caution">
    <text evidence="2">The sequence shown here is derived from an EMBL/GenBank/DDBJ whole genome shotgun (WGS) entry which is preliminary data.</text>
</comment>
<evidence type="ECO:0000313" key="3">
    <source>
        <dbReference type="Proteomes" id="UP001418637"/>
    </source>
</evidence>
<name>A0ABV0BPV8_9HYPH</name>
<evidence type="ECO:0000256" key="1">
    <source>
        <dbReference type="SAM" id="MobiDB-lite"/>
    </source>
</evidence>
<sequence length="497" mass="52302">DKGDAFDMTVGGSAGGLQENAWSWNTVQNGGGGNNSSSNKKPSNESKKSSNDSNQQTGLPNGPWVGGSVSGHDREQDTNATVGEGTITIRNKDQQTQDVAALNRDLSQAQVITKDESYGVEFYASNSGLNAITNPVAYMNRINENFAQQFDQLAALGNNTAAQMREAVRNGSFNEENLRDLERCVGGGTTGFNILEFFSTTAHASVPCYVNIGGKLVPIGTGKDDQDCVRIGREYLAQRANGEREIAAALAYGSAKGNAYSQADLAGQMNVYNTVSGRQSALYNAWTVLTGSGGPAVGTVDSSGNFVPLRDTNGNYTYLGYGGTPVVVDDASRAQAWVTLGGAALGQLATYAGGVYYLGQASKLAQVGEFGTVSGTATGSFAETQWGAWNASATKKDPWSFTGLPGERPTIGAPNSVYLRPAQNGNIVQSTIFDGNGLPVGHIDWKDMTVHTFPPGQPAVGHGAGAPHYNTTDVPAWGPICLRTQIQLVESKIHDSM</sequence>
<dbReference type="Proteomes" id="UP001418637">
    <property type="component" value="Unassembled WGS sequence"/>
</dbReference>
<feature type="non-terminal residue" evidence="2">
    <location>
        <position position="1"/>
    </location>
</feature>
<proteinExistence type="predicted"/>